<dbReference type="HOGENOM" id="CLU_055513_0_0_1"/>
<evidence type="ECO:0000313" key="3">
    <source>
        <dbReference type="EMBL" id="EGT55432.1"/>
    </source>
</evidence>
<dbReference type="InterPro" id="IPR001638">
    <property type="entry name" value="Solute-binding_3/MltF_N"/>
</dbReference>
<accession>G0N942</accession>
<dbReference type="Proteomes" id="UP000008068">
    <property type="component" value="Unassembled WGS sequence"/>
</dbReference>
<dbReference type="Gene3D" id="3.40.190.10">
    <property type="entry name" value="Periplasmic binding protein-like II"/>
    <property type="match status" value="1"/>
</dbReference>
<proteinExistence type="predicted"/>
<evidence type="ECO:0000256" key="1">
    <source>
        <dbReference type="SAM" id="Phobius"/>
    </source>
</evidence>
<keyword evidence="1" id="KW-0812">Transmembrane</keyword>
<dbReference type="FunCoup" id="G0N942">
    <property type="interactions" value="98"/>
</dbReference>
<dbReference type="OMA" id="ACALYWD"/>
<dbReference type="STRING" id="135651.G0N942"/>
<dbReference type="Gene3D" id="1.10.287.70">
    <property type="match status" value="1"/>
</dbReference>
<dbReference type="PANTHER" id="PTHR22714">
    <property type="entry name" value="PROTEIN CBG02446-RELATED"/>
    <property type="match status" value="1"/>
</dbReference>
<dbReference type="InParanoid" id="G0N942"/>
<dbReference type="eggNOG" id="KOG1052">
    <property type="taxonomic scope" value="Eukaryota"/>
</dbReference>
<evidence type="ECO:0000259" key="2">
    <source>
        <dbReference type="Pfam" id="PF00497"/>
    </source>
</evidence>
<dbReference type="InterPro" id="IPR040128">
    <property type="entry name" value="T25E4.2-like"/>
</dbReference>
<dbReference type="EMBL" id="GL379851">
    <property type="protein sequence ID" value="EGT55432.1"/>
    <property type="molecule type" value="Genomic_DNA"/>
</dbReference>
<sequence length="412" mass="47349">MPQKPCKKPGSEVEVLEMVMKILDWQWETVDTEREFNVLNDYGTLQPDGNFSGIMGLLAEDKIDMSGTVMSITPSRMAVAHFTFPVRYFQQVYITRNPPENDFRNFIFTPFSTEVWLILLAIMFGVSTMKFICDVCWDRQTRSKLNTYAYDVMETFGQMLSQGIRDPTAISTMFLEGFLLISMFNISQYYQTFMNSHLTAPPTSQISFYHQNQLIDLLLKKETYLTFYFNYTPEGSTKKNEEDLKRALNINPIVTHDNTEDVAREIQKGGVMYSTYDIELLPQVVSVYDRSFNLIIIKDTTGVVSQAGYAFSSSNKKLCRMFNKALMKMLPGIPTITSRPPYESKAQGLDTTVQVKKIKLSLSTHLQQLFYIYLVGCGISFTVFVIEKVYNRRTNFNKRKVSLVNKSNTGDK</sequence>
<keyword evidence="1" id="KW-1133">Transmembrane helix</keyword>
<keyword evidence="1" id="KW-0472">Membrane</keyword>
<dbReference type="SUPFAM" id="SSF53850">
    <property type="entry name" value="Periplasmic binding protein-like II"/>
    <property type="match status" value="1"/>
</dbReference>
<organism evidence="4">
    <name type="scientific">Caenorhabditis brenneri</name>
    <name type="common">Nematode worm</name>
    <dbReference type="NCBI Taxonomy" id="135651"/>
    <lineage>
        <taxon>Eukaryota</taxon>
        <taxon>Metazoa</taxon>
        <taxon>Ecdysozoa</taxon>
        <taxon>Nematoda</taxon>
        <taxon>Chromadorea</taxon>
        <taxon>Rhabditida</taxon>
        <taxon>Rhabditina</taxon>
        <taxon>Rhabditomorpha</taxon>
        <taxon>Rhabditoidea</taxon>
        <taxon>Rhabditidae</taxon>
        <taxon>Peloderinae</taxon>
        <taxon>Caenorhabditis</taxon>
    </lineage>
</organism>
<name>G0N942_CAEBE</name>
<dbReference type="PANTHER" id="PTHR22714:SF3">
    <property type="entry name" value="PBPE DOMAIN-CONTAINING PROTEIN"/>
    <property type="match status" value="1"/>
</dbReference>
<dbReference type="Pfam" id="PF00497">
    <property type="entry name" value="SBP_bac_3"/>
    <property type="match status" value="1"/>
</dbReference>
<gene>
    <name evidence="3" type="ORF">CAEBREN_26233</name>
</gene>
<keyword evidence="4" id="KW-1185">Reference proteome</keyword>
<feature type="transmembrane region" description="Helical" evidence="1">
    <location>
        <begin position="370"/>
        <end position="390"/>
    </location>
</feature>
<dbReference type="AlphaFoldDB" id="G0N942"/>
<protein>
    <recommendedName>
        <fullName evidence="2">Solute-binding protein family 3/N-terminal domain-containing protein</fullName>
    </recommendedName>
</protein>
<dbReference type="OrthoDB" id="9997229at2759"/>
<reference evidence="4" key="1">
    <citation type="submission" date="2011-07" db="EMBL/GenBank/DDBJ databases">
        <authorList>
            <consortium name="Caenorhabditis brenneri Sequencing and Analysis Consortium"/>
            <person name="Wilson R.K."/>
        </authorList>
    </citation>
    <scope>NUCLEOTIDE SEQUENCE [LARGE SCALE GENOMIC DNA]</scope>
    <source>
        <strain evidence="4">PB2801</strain>
    </source>
</reference>
<evidence type="ECO:0000313" key="4">
    <source>
        <dbReference type="Proteomes" id="UP000008068"/>
    </source>
</evidence>
<feature type="domain" description="Solute-binding protein family 3/N-terminal" evidence="2">
    <location>
        <begin position="49"/>
        <end position="329"/>
    </location>
</feature>